<evidence type="ECO:0000313" key="6">
    <source>
        <dbReference type="EMBL" id="SDF99311.1"/>
    </source>
</evidence>
<evidence type="ECO:0008006" key="8">
    <source>
        <dbReference type="Google" id="ProtNLM"/>
    </source>
</evidence>
<comment type="subcellular location">
    <subcellularLocation>
        <location evidence="1">Membrane</location>
        <topology evidence="1">Multi-pass membrane protein</topology>
    </subcellularLocation>
</comment>
<feature type="transmembrane region" description="Helical" evidence="5">
    <location>
        <begin position="7"/>
        <end position="28"/>
    </location>
</feature>
<accession>A0A1G7QL84</accession>
<gene>
    <name evidence="6" type="ORF">SAMN05421791_102132</name>
</gene>
<dbReference type="AlphaFoldDB" id="A0A1G7QL84"/>
<evidence type="ECO:0000313" key="7">
    <source>
        <dbReference type="Proteomes" id="UP000199708"/>
    </source>
</evidence>
<evidence type="ECO:0000256" key="2">
    <source>
        <dbReference type="ARBA" id="ARBA00022692"/>
    </source>
</evidence>
<organism evidence="6 7">
    <name type="scientific">Facklamia miroungae</name>
    <dbReference type="NCBI Taxonomy" id="120956"/>
    <lineage>
        <taxon>Bacteria</taxon>
        <taxon>Bacillati</taxon>
        <taxon>Bacillota</taxon>
        <taxon>Bacilli</taxon>
        <taxon>Lactobacillales</taxon>
        <taxon>Aerococcaceae</taxon>
        <taxon>Facklamia</taxon>
    </lineage>
</organism>
<keyword evidence="7" id="KW-1185">Reference proteome</keyword>
<sequence length="318" mass="35706">MNNWRHWLKVIASAFLILTIIFIFNQFMQLYRNLAYIHPLLAICVVVVLGLILGYFIFVTIRELMKLPKEIELADGAGPEEYEQYVKDSLTKLRKNPTLKGLNFEWDDYQALTEEEQIKIAHQKLKDHGLINVKKQAQMVFLTTAISQNGSLDAITVLVALMKMVWQLIKVYDTRPSFGKIISIYTNVAMTILMTRGIEDLDLIEAQMEPLISSILGGSLLSMIPGSVSITNLLANSILEGSINALLTLRVGIITMDYLGSLKDADNQVIKRSATIEGTKLLAQIIKDGSINVVQAMVKSVKKSGLENSKKWNPFTKF</sequence>
<proteinExistence type="predicted"/>
<evidence type="ECO:0000256" key="1">
    <source>
        <dbReference type="ARBA" id="ARBA00004141"/>
    </source>
</evidence>
<evidence type="ECO:0000256" key="5">
    <source>
        <dbReference type="SAM" id="Phobius"/>
    </source>
</evidence>
<protein>
    <recommendedName>
        <fullName evidence="8">DUF697 domain-containing protein</fullName>
    </recommendedName>
</protein>
<feature type="transmembrane region" description="Helical" evidence="5">
    <location>
        <begin position="40"/>
        <end position="61"/>
    </location>
</feature>
<dbReference type="STRING" id="120956.SAMN05421791_102132"/>
<keyword evidence="3 5" id="KW-1133">Transmembrane helix</keyword>
<dbReference type="EMBL" id="FNCK01000002">
    <property type="protein sequence ID" value="SDF99311.1"/>
    <property type="molecule type" value="Genomic_DNA"/>
</dbReference>
<keyword evidence="2 5" id="KW-0812">Transmembrane</keyword>
<dbReference type="Proteomes" id="UP000199708">
    <property type="component" value="Unassembled WGS sequence"/>
</dbReference>
<dbReference type="Pfam" id="PF05128">
    <property type="entry name" value="DUF697"/>
    <property type="match status" value="1"/>
</dbReference>
<reference evidence="6 7" key="1">
    <citation type="submission" date="2016-10" db="EMBL/GenBank/DDBJ databases">
        <authorList>
            <person name="de Groot N.N."/>
        </authorList>
    </citation>
    <scope>NUCLEOTIDE SEQUENCE [LARGE SCALE GENOMIC DNA]</scope>
    <source>
        <strain evidence="6 7">ATCC BAA-466</strain>
    </source>
</reference>
<evidence type="ECO:0000256" key="3">
    <source>
        <dbReference type="ARBA" id="ARBA00022989"/>
    </source>
</evidence>
<dbReference type="InterPro" id="IPR021147">
    <property type="entry name" value="DUF697"/>
</dbReference>
<evidence type="ECO:0000256" key="4">
    <source>
        <dbReference type="ARBA" id="ARBA00023136"/>
    </source>
</evidence>
<name>A0A1G7QL84_9LACT</name>
<dbReference type="GO" id="GO:0016020">
    <property type="term" value="C:membrane"/>
    <property type="evidence" value="ECO:0007669"/>
    <property type="project" value="UniProtKB-SubCell"/>
</dbReference>
<keyword evidence="4 5" id="KW-0472">Membrane</keyword>
<dbReference type="RefSeq" id="WP_245694798.1">
    <property type="nucleotide sequence ID" value="NZ_FNCK01000002.1"/>
</dbReference>